<comment type="subcellular location">
    <subcellularLocation>
        <location evidence="1 7">Cell membrane</location>
        <topology evidence="1 7">Multi-pass membrane protein</topology>
    </subcellularLocation>
</comment>
<evidence type="ECO:0000256" key="4">
    <source>
        <dbReference type="ARBA" id="ARBA00022692"/>
    </source>
</evidence>
<dbReference type="GO" id="GO:0055085">
    <property type="term" value="P:transmembrane transport"/>
    <property type="evidence" value="ECO:0007669"/>
    <property type="project" value="InterPro"/>
</dbReference>
<evidence type="ECO:0000256" key="3">
    <source>
        <dbReference type="ARBA" id="ARBA00022475"/>
    </source>
</evidence>
<feature type="transmembrane region" description="Helical" evidence="7">
    <location>
        <begin position="239"/>
        <end position="265"/>
    </location>
</feature>
<accession>A0A0M9BML3</accession>
<evidence type="ECO:0000256" key="6">
    <source>
        <dbReference type="ARBA" id="ARBA00023136"/>
    </source>
</evidence>
<sequence length="318" mass="35869">MSTYIVKRMTYMVLILLAASVLIFSLYALTPGDYISSNIKLSPERKAELRELYGLDKSVIERYLIWMKNALHGDFGYSLAQQKPVLALFNEYIWNSFLLAAVTTFLTWFIAVIIGVIAAYKQYSWFDTFVMIGIFAAMSVPSFFIGLFLIKLLAVDLKWLPPGSMMTTGSNATGLAYVKEVIQHMTLPVIVMTLLGVGSLTRYFRSNMIDVIKQDYIRTARAKGLKESKVLYTHALRNALLPAITLIGFELPSLFGGSLIIEKIFSWPGIGQLYMQSFSLRDYPLLMGFTMFIAILTVIGTLLSDVLYHIADPRVRLQ</sequence>
<dbReference type="PROSITE" id="PS50928">
    <property type="entry name" value="ABC_TM1"/>
    <property type="match status" value="1"/>
</dbReference>
<comment type="caution">
    <text evidence="9">The sequence shown here is derived from an EMBL/GenBank/DDBJ whole genome shotgun (WGS) entry which is preliminary data.</text>
</comment>
<keyword evidence="6 7" id="KW-0472">Membrane</keyword>
<dbReference type="RefSeq" id="WP_053781920.1">
    <property type="nucleotide sequence ID" value="NZ_LITU01000061.1"/>
</dbReference>
<dbReference type="Pfam" id="PF00528">
    <property type="entry name" value="BPD_transp_1"/>
    <property type="match status" value="1"/>
</dbReference>
<keyword evidence="5 7" id="KW-1133">Transmembrane helix</keyword>
<dbReference type="InterPro" id="IPR045621">
    <property type="entry name" value="BPD_transp_1_N"/>
</dbReference>
<evidence type="ECO:0000256" key="7">
    <source>
        <dbReference type="RuleBase" id="RU363032"/>
    </source>
</evidence>
<comment type="similarity">
    <text evidence="7">Belongs to the binding-protein-dependent transport system permease family.</text>
</comment>
<name>A0A0M9BML3_9BACL</name>
<gene>
    <name evidence="9" type="ORF">AMS66_16865</name>
</gene>
<keyword evidence="2 7" id="KW-0813">Transport</keyword>
<evidence type="ECO:0000313" key="10">
    <source>
        <dbReference type="Proteomes" id="UP000037688"/>
    </source>
</evidence>
<dbReference type="AlphaFoldDB" id="A0A0M9BML3"/>
<dbReference type="InterPro" id="IPR035906">
    <property type="entry name" value="MetI-like_sf"/>
</dbReference>
<dbReference type="Gene3D" id="1.10.3720.10">
    <property type="entry name" value="MetI-like"/>
    <property type="match status" value="1"/>
</dbReference>
<evidence type="ECO:0000256" key="1">
    <source>
        <dbReference type="ARBA" id="ARBA00004651"/>
    </source>
</evidence>
<organism evidence="9 10">
    <name type="scientific">Paenibacillus xylanivorans</name>
    <dbReference type="NCBI Taxonomy" id="1705561"/>
    <lineage>
        <taxon>Bacteria</taxon>
        <taxon>Bacillati</taxon>
        <taxon>Bacillota</taxon>
        <taxon>Bacilli</taxon>
        <taxon>Bacillales</taxon>
        <taxon>Paenibacillaceae</taxon>
        <taxon>Paenibacillus</taxon>
    </lineage>
</organism>
<feature type="transmembrane region" description="Helical" evidence="7">
    <location>
        <begin position="185"/>
        <end position="204"/>
    </location>
</feature>
<dbReference type="PANTHER" id="PTHR43163">
    <property type="entry name" value="DIPEPTIDE TRANSPORT SYSTEM PERMEASE PROTEIN DPPB-RELATED"/>
    <property type="match status" value="1"/>
</dbReference>
<dbReference type="InterPro" id="IPR000515">
    <property type="entry name" value="MetI-like"/>
</dbReference>
<evidence type="ECO:0000313" key="9">
    <source>
        <dbReference type="EMBL" id="KOY15410.1"/>
    </source>
</evidence>
<keyword evidence="3" id="KW-1003">Cell membrane</keyword>
<dbReference type="Pfam" id="PF19300">
    <property type="entry name" value="BPD_transp_1_N"/>
    <property type="match status" value="1"/>
</dbReference>
<evidence type="ECO:0000259" key="8">
    <source>
        <dbReference type="PROSITE" id="PS50928"/>
    </source>
</evidence>
<feature type="domain" description="ABC transmembrane type-1" evidence="8">
    <location>
        <begin position="93"/>
        <end position="304"/>
    </location>
</feature>
<feature type="transmembrane region" description="Helical" evidence="7">
    <location>
        <begin position="129"/>
        <end position="154"/>
    </location>
</feature>
<evidence type="ECO:0000256" key="5">
    <source>
        <dbReference type="ARBA" id="ARBA00022989"/>
    </source>
</evidence>
<dbReference type="EMBL" id="LITU01000061">
    <property type="protein sequence ID" value="KOY15410.1"/>
    <property type="molecule type" value="Genomic_DNA"/>
</dbReference>
<dbReference type="OrthoDB" id="24153at2"/>
<dbReference type="PATRIC" id="fig|1705561.3.peg.3454"/>
<protein>
    <submittedName>
        <fullName evidence="9">Diguanylate cyclase</fullName>
    </submittedName>
</protein>
<dbReference type="GO" id="GO:0005886">
    <property type="term" value="C:plasma membrane"/>
    <property type="evidence" value="ECO:0007669"/>
    <property type="project" value="UniProtKB-SubCell"/>
</dbReference>
<feature type="transmembrane region" description="Helical" evidence="7">
    <location>
        <begin position="285"/>
        <end position="308"/>
    </location>
</feature>
<feature type="transmembrane region" description="Helical" evidence="7">
    <location>
        <begin position="92"/>
        <end position="117"/>
    </location>
</feature>
<keyword evidence="4 7" id="KW-0812">Transmembrane</keyword>
<dbReference type="CDD" id="cd06261">
    <property type="entry name" value="TM_PBP2"/>
    <property type="match status" value="1"/>
</dbReference>
<proteinExistence type="inferred from homology"/>
<dbReference type="Proteomes" id="UP000037688">
    <property type="component" value="Unassembled WGS sequence"/>
</dbReference>
<evidence type="ECO:0000256" key="2">
    <source>
        <dbReference type="ARBA" id="ARBA00022448"/>
    </source>
</evidence>
<dbReference type="PANTHER" id="PTHR43163:SF6">
    <property type="entry name" value="DIPEPTIDE TRANSPORT SYSTEM PERMEASE PROTEIN DPPB-RELATED"/>
    <property type="match status" value="1"/>
</dbReference>
<dbReference type="SUPFAM" id="SSF161098">
    <property type="entry name" value="MetI-like"/>
    <property type="match status" value="1"/>
</dbReference>
<reference evidence="9 10" key="1">
    <citation type="submission" date="2015-08" db="EMBL/GenBank/DDBJ databases">
        <title>Draft genome sequence of cellulolytic and xylanolytic Paenibacillus sp. A59, isolated from a decaying forest soil from Patagonia, Argentina.</title>
        <authorList>
            <person name="Ghio S."/>
            <person name="Caceres A.M."/>
            <person name="Talia P."/>
            <person name="Grasso D."/>
            <person name="Campos E."/>
        </authorList>
    </citation>
    <scope>NUCLEOTIDE SEQUENCE [LARGE SCALE GENOMIC DNA]</scope>
    <source>
        <strain evidence="9 10">A59</strain>
    </source>
</reference>
<keyword evidence="10" id="KW-1185">Reference proteome</keyword>